<dbReference type="Proteomes" id="UP001219525">
    <property type="component" value="Unassembled WGS sequence"/>
</dbReference>
<organism evidence="1 2">
    <name type="scientific">Mycena pura</name>
    <dbReference type="NCBI Taxonomy" id="153505"/>
    <lineage>
        <taxon>Eukaryota</taxon>
        <taxon>Fungi</taxon>
        <taxon>Dikarya</taxon>
        <taxon>Basidiomycota</taxon>
        <taxon>Agaricomycotina</taxon>
        <taxon>Agaricomycetes</taxon>
        <taxon>Agaricomycetidae</taxon>
        <taxon>Agaricales</taxon>
        <taxon>Marasmiineae</taxon>
        <taxon>Mycenaceae</taxon>
        <taxon>Mycena</taxon>
    </lineage>
</organism>
<accession>A0AAD6VL67</accession>
<comment type="caution">
    <text evidence="1">The sequence shown here is derived from an EMBL/GenBank/DDBJ whole genome shotgun (WGS) entry which is preliminary data.</text>
</comment>
<sequence length="171" mass="18518">MVFTVLNCPLSMVFSVDLPPVHGIHGGGIHGPSAWRYSQGGPIIIGDSPPPTVTDNYRAMVGLTGGIKKQQTTERVADRPVELGLRNFDGKSKQFSDVERFEIAPPGHNFYASSAVPSIDAPVVFINKSIRLKDFDDAFERSRCLITAAPPSTGKTSNLQEMYSSIHSVTS</sequence>
<gene>
    <name evidence="1" type="ORF">GGX14DRAFT_391749</name>
</gene>
<name>A0AAD6VL67_9AGAR</name>
<dbReference type="EMBL" id="JARJCW010000016">
    <property type="protein sequence ID" value="KAJ7216087.1"/>
    <property type="molecule type" value="Genomic_DNA"/>
</dbReference>
<reference evidence="1" key="1">
    <citation type="submission" date="2023-03" db="EMBL/GenBank/DDBJ databases">
        <title>Massive genome expansion in bonnet fungi (Mycena s.s.) driven by repeated elements and novel gene families across ecological guilds.</title>
        <authorList>
            <consortium name="Lawrence Berkeley National Laboratory"/>
            <person name="Harder C.B."/>
            <person name="Miyauchi S."/>
            <person name="Viragh M."/>
            <person name="Kuo A."/>
            <person name="Thoen E."/>
            <person name="Andreopoulos B."/>
            <person name="Lu D."/>
            <person name="Skrede I."/>
            <person name="Drula E."/>
            <person name="Henrissat B."/>
            <person name="Morin E."/>
            <person name="Kohler A."/>
            <person name="Barry K."/>
            <person name="LaButti K."/>
            <person name="Morin E."/>
            <person name="Salamov A."/>
            <person name="Lipzen A."/>
            <person name="Mereny Z."/>
            <person name="Hegedus B."/>
            <person name="Baldrian P."/>
            <person name="Stursova M."/>
            <person name="Weitz H."/>
            <person name="Taylor A."/>
            <person name="Grigoriev I.V."/>
            <person name="Nagy L.G."/>
            <person name="Martin F."/>
            <person name="Kauserud H."/>
        </authorList>
    </citation>
    <scope>NUCLEOTIDE SEQUENCE</scope>
    <source>
        <strain evidence="1">9144</strain>
    </source>
</reference>
<evidence type="ECO:0000313" key="1">
    <source>
        <dbReference type="EMBL" id="KAJ7216087.1"/>
    </source>
</evidence>
<proteinExistence type="predicted"/>
<evidence type="ECO:0000313" key="2">
    <source>
        <dbReference type="Proteomes" id="UP001219525"/>
    </source>
</evidence>
<keyword evidence="2" id="KW-1185">Reference proteome</keyword>
<dbReference type="AlphaFoldDB" id="A0AAD6VL67"/>
<protein>
    <submittedName>
        <fullName evidence="1">Uncharacterized protein</fullName>
    </submittedName>
</protein>